<dbReference type="InterPro" id="IPR004188">
    <property type="entry name" value="Phe-tRNA_ligase_II_N"/>
</dbReference>
<name>A0ABM5UU88_9COXI</name>
<evidence type="ECO:0000256" key="8">
    <source>
        <dbReference type="ARBA" id="ARBA00022840"/>
    </source>
</evidence>
<dbReference type="InterPro" id="IPR022911">
    <property type="entry name" value="Phe_tRNA_ligase_alpha1_bac"/>
</dbReference>
<evidence type="ECO:0000256" key="4">
    <source>
        <dbReference type="ARBA" id="ARBA00022490"/>
    </source>
</evidence>
<organism evidence="16 17">
    <name type="scientific">Candidatus Coxiella mudrowiae</name>
    <dbReference type="NCBI Taxonomy" id="2054173"/>
    <lineage>
        <taxon>Bacteria</taxon>
        <taxon>Pseudomonadati</taxon>
        <taxon>Pseudomonadota</taxon>
        <taxon>Gammaproteobacteria</taxon>
        <taxon>Legionellales</taxon>
        <taxon>Coxiellaceae</taxon>
        <taxon>Coxiella</taxon>
    </lineage>
</organism>
<evidence type="ECO:0000256" key="10">
    <source>
        <dbReference type="ARBA" id="ARBA00022917"/>
    </source>
</evidence>
<gene>
    <name evidence="13 16" type="primary">pheS</name>
    <name evidence="15" type="ORF">CleRT_05440</name>
    <name evidence="16" type="ORF">CleRT_06880</name>
</gene>
<dbReference type="PROSITE" id="PS50862">
    <property type="entry name" value="AA_TRNA_LIGASE_II"/>
    <property type="match status" value="1"/>
</dbReference>
<evidence type="ECO:0000256" key="5">
    <source>
        <dbReference type="ARBA" id="ARBA00022598"/>
    </source>
</evidence>
<reference evidence="16 17" key="1">
    <citation type="journal article" date="2015" name="Genome Biol. Evol.">
        <title>Distinctive Genome Reduction Rates Revealed by Genomic Analyses of Two Coxiella-Like Endosymbionts in Ticks.</title>
        <authorList>
            <person name="Gottlieb Y."/>
            <person name="Lalzar I."/>
            <person name="Klasson L."/>
        </authorList>
    </citation>
    <scope>NUCLEOTIDE SEQUENCE [LARGE SCALE GENOMIC DNA]</scope>
    <source>
        <strain evidence="16 17">CRt</strain>
    </source>
</reference>
<keyword evidence="17" id="KW-1185">Reference proteome</keyword>
<sequence length="328" mass="37928">MQAQLKSLLQAAKKFIDEATDEPTLEKIRVNYLGKKGELTQLLKSLAELSPEERPQFGKSINEVKYEIQTLLTEKSTQLREKALHKKLTQEKIDVTLRGRYTSLGTIHPIARVSERVTQLFISLGFQVVEGPEIEDEYHNFEALNIPSSHPARTMVDTFYFSDNQLLRTHTSNVKIREMKKHGAPIRLIALGRVYRRDFDPTHTPMFHQVEGLVVDKQCTFSDLKGLLQQFLNCFFETEFRLRFRPSYFPFTEPSAEVDIYQPATDSWLEVLGCGMVHPNVLRNVNIDPDEYNGFAFGIGLDRLAMLLYSVPDLRLFFENDLCFLRQF</sequence>
<evidence type="ECO:0000256" key="2">
    <source>
        <dbReference type="ARBA" id="ARBA00010207"/>
    </source>
</evidence>
<dbReference type="Pfam" id="PF01409">
    <property type="entry name" value="tRNA-synt_2d"/>
    <property type="match status" value="1"/>
</dbReference>
<evidence type="ECO:0000259" key="14">
    <source>
        <dbReference type="PROSITE" id="PS50862"/>
    </source>
</evidence>
<evidence type="ECO:0000256" key="6">
    <source>
        <dbReference type="ARBA" id="ARBA00022723"/>
    </source>
</evidence>
<accession>A0ABM5UU88</accession>
<dbReference type="InterPro" id="IPR002319">
    <property type="entry name" value="Phenylalanyl-tRNA_Synthase"/>
</dbReference>
<evidence type="ECO:0000256" key="13">
    <source>
        <dbReference type="HAMAP-Rule" id="MF_00281"/>
    </source>
</evidence>
<dbReference type="SUPFAM" id="SSF46589">
    <property type="entry name" value="tRNA-binding arm"/>
    <property type="match status" value="1"/>
</dbReference>
<dbReference type="Gene3D" id="3.30.930.10">
    <property type="entry name" value="Bira Bifunctional Protein, Domain 2"/>
    <property type="match status" value="1"/>
</dbReference>
<evidence type="ECO:0000256" key="9">
    <source>
        <dbReference type="ARBA" id="ARBA00022842"/>
    </source>
</evidence>
<keyword evidence="8 13" id="KW-0067">ATP-binding</keyword>
<comment type="subcellular location">
    <subcellularLocation>
        <location evidence="1 13">Cytoplasm</location>
    </subcellularLocation>
</comment>
<evidence type="ECO:0000256" key="11">
    <source>
        <dbReference type="ARBA" id="ARBA00023146"/>
    </source>
</evidence>
<comment type="cofactor">
    <cofactor evidence="13">
        <name>Mg(2+)</name>
        <dbReference type="ChEBI" id="CHEBI:18420"/>
    </cofactor>
    <text evidence="13">Binds 2 magnesium ions per tetramer.</text>
</comment>
<dbReference type="HAMAP" id="MF_00281">
    <property type="entry name" value="Phe_tRNA_synth_alpha1"/>
    <property type="match status" value="1"/>
</dbReference>
<keyword evidence="6 13" id="KW-0479">Metal-binding</keyword>
<evidence type="ECO:0000313" key="17">
    <source>
        <dbReference type="Proteomes" id="UP000063965"/>
    </source>
</evidence>
<dbReference type="PANTHER" id="PTHR11538:SF41">
    <property type="entry name" value="PHENYLALANINE--TRNA LIGASE, MITOCHONDRIAL"/>
    <property type="match status" value="1"/>
</dbReference>
<evidence type="ECO:0000256" key="7">
    <source>
        <dbReference type="ARBA" id="ARBA00022741"/>
    </source>
</evidence>
<dbReference type="Pfam" id="PF02912">
    <property type="entry name" value="Phe_tRNA-synt_N"/>
    <property type="match status" value="1"/>
</dbReference>
<proteinExistence type="inferred from homology"/>
<dbReference type="EMBL" id="CP011126">
    <property type="protein sequence ID" value="AKQ33449.1"/>
    <property type="molecule type" value="Genomic_DNA"/>
</dbReference>
<keyword evidence="10 13" id="KW-0648">Protein biosynthesis</keyword>
<keyword evidence="4 13" id="KW-0963">Cytoplasm</keyword>
<dbReference type="RefSeq" id="WP_048875776.1">
    <property type="nucleotide sequence ID" value="NZ_CP011126.1"/>
</dbReference>
<dbReference type="PANTHER" id="PTHR11538">
    <property type="entry name" value="PHENYLALANYL-TRNA SYNTHETASE"/>
    <property type="match status" value="1"/>
</dbReference>
<dbReference type="InterPro" id="IPR045864">
    <property type="entry name" value="aa-tRNA-synth_II/BPL/LPL"/>
</dbReference>
<keyword evidence="9 13" id="KW-0460">Magnesium</keyword>
<dbReference type="NCBIfam" id="TIGR00468">
    <property type="entry name" value="pheS"/>
    <property type="match status" value="1"/>
</dbReference>
<feature type="domain" description="Aminoacyl-transfer RNA synthetases class-II family profile" evidence="14">
    <location>
        <begin position="112"/>
        <end position="319"/>
    </location>
</feature>
<keyword evidence="11 13" id="KW-0030">Aminoacyl-tRNA synthetase</keyword>
<evidence type="ECO:0000256" key="12">
    <source>
        <dbReference type="ARBA" id="ARBA00049255"/>
    </source>
</evidence>
<feature type="binding site" evidence="13">
    <location>
        <position position="253"/>
    </location>
    <ligand>
        <name>Mg(2+)</name>
        <dbReference type="ChEBI" id="CHEBI:18420"/>
        <note>shared with beta subunit</note>
    </ligand>
</feature>
<evidence type="ECO:0000256" key="1">
    <source>
        <dbReference type="ARBA" id="ARBA00004496"/>
    </source>
</evidence>
<dbReference type="EC" id="6.1.1.20" evidence="13"/>
<dbReference type="CDD" id="cd00496">
    <property type="entry name" value="PheRS_alpha_core"/>
    <property type="match status" value="1"/>
</dbReference>
<dbReference type="InterPro" id="IPR006195">
    <property type="entry name" value="aa-tRNA-synth_II"/>
</dbReference>
<evidence type="ECO:0000256" key="3">
    <source>
        <dbReference type="ARBA" id="ARBA00011209"/>
    </source>
</evidence>
<comment type="catalytic activity">
    <reaction evidence="12 13">
        <text>tRNA(Phe) + L-phenylalanine + ATP = L-phenylalanyl-tRNA(Phe) + AMP + diphosphate + H(+)</text>
        <dbReference type="Rhea" id="RHEA:19413"/>
        <dbReference type="Rhea" id="RHEA-COMP:9668"/>
        <dbReference type="Rhea" id="RHEA-COMP:9699"/>
        <dbReference type="ChEBI" id="CHEBI:15378"/>
        <dbReference type="ChEBI" id="CHEBI:30616"/>
        <dbReference type="ChEBI" id="CHEBI:33019"/>
        <dbReference type="ChEBI" id="CHEBI:58095"/>
        <dbReference type="ChEBI" id="CHEBI:78442"/>
        <dbReference type="ChEBI" id="CHEBI:78531"/>
        <dbReference type="ChEBI" id="CHEBI:456215"/>
        <dbReference type="EC" id="6.1.1.20"/>
    </reaction>
</comment>
<dbReference type="SUPFAM" id="SSF55681">
    <property type="entry name" value="Class II aaRS and biotin synthetases"/>
    <property type="match status" value="1"/>
</dbReference>
<keyword evidence="7 13" id="KW-0547">Nucleotide-binding</keyword>
<dbReference type="GO" id="GO:0016874">
    <property type="term" value="F:ligase activity"/>
    <property type="evidence" value="ECO:0007669"/>
    <property type="project" value="UniProtKB-KW"/>
</dbReference>
<dbReference type="InterPro" id="IPR010978">
    <property type="entry name" value="tRNA-bd_arm"/>
</dbReference>
<comment type="similarity">
    <text evidence="2 13">Belongs to the class-II aminoacyl-tRNA synthetase family. Phe-tRNA synthetase alpha subunit type 1 subfamily.</text>
</comment>
<protein>
    <recommendedName>
        <fullName evidence="13">Phenylalanine--tRNA ligase alpha subunit</fullName>
        <ecNumber evidence="13">6.1.1.20</ecNumber>
    </recommendedName>
    <alternativeName>
        <fullName evidence="13">Phenylalanyl-tRNA synthetase alpha subunit</fullName>
        <shortName evidence="13">PheRS</shortName>
    </alternativeName>
</protein>
<comment type="subunit">
    <text evidence="3 13">Tetramer of two alpha and two beta subunits.</text>
</comment>
<dbReference type="Proteomes" id="UP000063965">
    <property type="component" value="Chromosome"/>
</dbReference>
<evidence type="ECO:0000313" key="16">
    <source>
        <dbReference type="EMBL" id="AKQ33536.1"/>
    </source>
</evidence>
<dbReference type="EMBL" id="CP011126">
    <property type="protein sequence ID" value="AKQ33536.1"/>
    <property type="molecule type" value="Genomic_DNA"/>
</dbReference>
<keyword evidence="5 13" id="KW-0436">Ligase</keyword>
<evidence type="ECO:0000313" key="15">
    <source>
        <dbReference type="EMBL" id="AKQ33449.1"/>
    </source>
</evidence>
<dbReference type="InterPro" id="IPR004529">
    <property type="entry name" value="Phe-tRNA-synth_IIc_asu"/>
</dbReference>